<proteinExistence type="predicted"/>
<dbReference type="Proteomes" id="UP000274073">
    <property type="component" value="Chromosome"/>
</dbReference>
<evidence type="ECO:0000313" key="1">
    <source>
        <dbReference type="EMBL" id="AZA86440.1"/>
    </source>
</evidence>
<keyword evidence="4" id="KW-1185">Reference proteome</keyword>
<evidence type="ECO:0000313" key="3">
    <source>
        <dbReference type="Proteomes" id="UP000274073"/>
    </source>
</evidence>
<evidence type="ECO:0000313" key="2">
    <source>
        <dbReference type="EMBL" id="AZA94848.1"/>
    </source>
</evidence>
<gene>
    <name evidence="1" type="ORF">EG349_06395</name>
    <name evidence="2" type="ORF">EG353_04405</name>
</gene>
<dbReference type="AlphaFoldDB" id="A0AAD0YCM0"/>
<dbReference type="Proteomes" id="UP000281741">
    <property type="component" value="Chromosome"/>
</dbReference>
<dbReference type="RefSeq" id="WP_123854047.1">
    <property type="nucleotide sequence ID" value="NZ_CP033912.1"/>
</dbReference>
<accession>A0AAD0YCM0</accession>
<dbReference type="EMBL" id="CP033912">
    <property type="protein sequence ID" value="AZA94848.1"/>
    <property type="molecule type" value="Genomic_DNA"/>
</dbReference>
<protein>
    <submittedName>
        <fullName evidence="1">Uncharacterized protein</fullName>
    </submittedName>
</protein>
<dbReference type="EMBL" id="CP033915">
    <property type="protein sequence ID" value="AZA86440.1"/>
    <property type="molecule type" value="Genomic_DNA"/>
</dbReference>
<reference evidence="3 4" key="1">
    <citation type="submission" date="2018-11" db="EMBL/GenBank/DDBJ databases">
        <title>Proposal to divide the Flavobacteriaceae and reorganize its genera based on Amino Acid Identity values calculated from whole genome sequences.</title>
        <authorList>
            <person name="Nicholson A.C."/>
            <person name="Gulvik C.A."/>
            <person name="Whitney A.M."/>
            <person name="Humrighouse B.W."/>
            <person name="Bell M."/>
            <person name="Holmes B."/>
            <person name="Steigerwalt A.G."/>
            <person name="Villarma A."/>
            <person name="Sheth M."/>
            <person name="Batra D."/>
            <person name="Pryor J."/>
            <person name="Bernardet J.-F."/>
            <person name="Hugo C."/>
            <person name="Kampfer P."/>
            <person name="Newman J."/>
            <person name="McQuiston J.R."/>
        </authorList>
    </citation>
    <scope>NUCLEOTIDE SEQUENCE [LARGE SCALE GENOMIC DNA]</scope>
    <source>
        <strain evidence="1 3">G0207</strain>
        <strain evidence="2 4">H5143</strain>
    </source>
</reference>
<evidence type="ECO:0000313" key="4">
    <source>
        <dbReference type="Proteomes" id="UP000281741"/>
    </source>
</evidence>
<sequence length="116" mass="14087">MSILKFLYPKNNIKRKILHIKDEMKKEVSKICSEKIRVDYFGAYDINPQNLAFWICIETDKEKEKLKNDNLLINTLKNLLIKYDYPEKAIEQVFIDFQSQETVDREYAGNWYYFYK</sequence>
<organism evidence="1 3">
    <name type="scientific">Chryseobacterium shandongense</name>
    <dbReference type="NCBI Taxonomy" id="1493872"/>
    <lineage>
        <taxon>Bacteria</taxon>
        <taxon>Pseudomonadati</taxon>
        <taxon>Bacteroidota</taxon>
        <taxon>Flavobacteriia</taxon>
        <taxon>Flavobacteriales</taxon>
        <taxon>Weeksellaceae</taxon>
        <taxon>Chryseobacterium group</taxon>
        <taxon>Chryseobacterium</taxon>
    </lineage>
</organism>
<name>A0AAD0YCM0_9FLAO</name>